<dbReference type="STRING" id="1423734.FC83_GL003043"/>
<keyword evidence="2 4" id="KW-0808">Transferase</keyword>
<name>X0PEH3_9LACO</name>
<keyword evidence="5" id="KW-1185">Reference proteome</keyword>
<dbReference type="Gene3D" id="3.90.550.10">
    <property type="entry name" value="Spore Coat Polysaccharide Biosynthesis Protein SpsA, Chain A"/>
    <property type="match status" value="1"/>
</dbReference>
<dbReference type="SUPFAM" id="SSF53448">
    <property type="entry name" value="Nucleotide-diphospho-sugar transferases"/>
    <property type="match status" value="1"/>
</dbReference>
<keyword evidence="1" id="KW-0328">Glycosyltransferase</keyword>
<dbReference type="Proteomes" id="UP000051236">
    <property type="component" value="Unassembled WGS sequence"/>
</dbReference>
<dbReference type="InterPro" id="IPR029044">
    <property type="entry name" value="Nucleotide-diphossugar_trans"/>
</dbReference>
<accession>X0PEH3</accession>
<dbReference type="PATRIC" id="fig|1423734.3.peg.3093"/>
<evidence type="ECO:0000313" key="5">
    <source>
        <dbReference type="Proteomes" id="UP000051236"/>
    </source>
</evidence>
<sequence length="251" mass="28255">MANLETLLDIVVPMYNLSGYLEKSLANLAKQDYDNYHVILVDDHSSDDTLAIAQDFSKAHPQFELIQLPEHQGASAARNAGIEAATGIGVAFVDGDDQVDPEYASKLAEGLINYSADIAAVGYTWFGPVSYHSFDRLRFTRWDEISKPNMLDSVTRHGTEVGGYIWNKAFRRTMLNDAKVRFDTQLQIAEDYLFTTEAAAAGNKFVYYAKALYHKVNRPGSTIHSRTYKMRVQEEEVFAKMGEIARDSLRH</sequence>
<dbReference type="PANTHER" id="PTHR22916">
    <property type="entry name" value="GLYCOSYLTRANSFERASE"/>
    <property type="match status" value="1"/>
</dbReference>
<dbReference type="InterPro" id="IPR001173">
    <property type="entry name" value="Glyco_trans_2-like"/>
</dbReference>
<dbReference type="AlphaFoldDB" id="X0PEH3"/>
<evidence type="ECO:0000313" key="4">
    <source>
        <dbReference type="EMBL" id="KRM36290.1"/>
    </source>
</evidence>
<dbReference type="eggNOG" id="COG0463">
    <property type="taxonomic scope" value="Bacteria"/>
</dbReference>
<dbReference type="OrthoDB" id="396512at2"/>
<feature type="domain" description="Glycosyltransferase 2-like" evidence="3">
    <location>
        <begin position="10"/>
        <end position="175"/>
    </location>
</feature>
<proteinExistence type="predicted"/>
<dbReference type="CDD" id="cd00761">
    <property type="entry name" value="Glyco_tranf_GTA_type"/>
    <property type="match status" value="1"/>
</dbReference>
<evidence type="ECO:0000256" key="1">
    <source>
        <dbReference type="ARBA" id="ARBA00022676"/>
    </source>
</evidence>
<dbReference type="PANTHER" id="PTHR22916:SF51">
    <property type="entry name" value="GLYCOSYLTRANSFERASE EPSH-RELATED"/>
    <property type="match status" value="1"/>
</dbReference>
<reference evidence="4 5" key="1">
    <citation type="journal article" date="2015" name="Genome Announc.">
        <title>Expanding the biotechnology potential of lactobacilli through comparative genomics of 213 strains and associated genera.</title>
        <authorList>
            <person name="Sun Z."/>
            <person name="Harris H.M."/>
            <person name="McCann A."/>
            <person name="Guo C."/>
            <person name="Argimon S."/>
            <person name="Zhang W."/>
            <person name="Yang X."/>
            <person name="Jeffery I.B."/>
            <person name="Cooney J.C."/>
            <person name="Kagawa T.F."/>
            <person name="Liu W."/>
            <person name="Song Y."/>
            <person name="Salvetti E."/>
            <person name="Wrobel A."/>
            <person name="Rasinkangas P."/>
            <person name="Parkhill J."/>
            <person name="Rea M.C."/>
            <person name="O'Sullivan O."/>
            <person name="Ritari J."/>
            <person name="Douillard F.P."/>
            <person name="Paul Ross R."/>
            <person name="Yang R."/>
            <person name="Briner A.E."/>
            <person name="Felis G.E."/>
            <person name="de Vos W.M."/>
            <person name="Barrangou R."/>
            <person name="Klaenhammer T.R."/>
            <person name="Caufield P.W."/>
            <person name="Cui Y."/>
            <person name="Zhang H."/>
            <person name="O'Toole P.W."/>
        </authorList>
    </citation>
    <scope>NUCLEOTIDE SEQUENCE [LARGE SCALE GENOMIC DNA]</scope>
    <source>
        <strain evidence="4 5">DSM 18527</strain>
    </source>
</reference>
<dbReference type="Pfam" id="PF00535">
    <property type="entry name" value="Glycos_transf_2"/>
    <property type="match status" value="1"/>
</dbReference>
<organism evidence="4 5">
    <name type="scientific">Agrilactobacillus composti DSM 18527 = JCM 14202</name>
    <dbReference type="NCBI Taxonomy" id="1423734"/>
    <lineage>
        <taxon>Bacteria</taxon>
        <taxon>Bacillati</taxon>
        <taxon>Bacillota</taxon>
        <taxon>Bacilli</taxon>
        <taxon>Lactobacillales</taxon>
        <taxon>Lactobacillaceae</taxon>
        <taxon>Agrilactobacillus</taxon>
    </lineage>
</organism>
<comment type="caution">
    <text evidence="4">The sequence shown here is derived from an EMBL/GenBank/DDBJ whole genome shotgun (WGS) entry which is preliminary data.</text>
</comment>
<dbReference type="GO" id="GO:0016757">
    <property type="term" value="F:glycosyltransferase activity"/>
    <property type="evidence" value="ECO:0007669"/>
    <property type="project" value="UniProtKB-KW"/>
</dbReference>
<protein>
    <submittedName>
        <fullName evidence="4">Glycosyltransferase</fullName>
    </submittedName>
</protein>
<evidence type="ECO:0000259" key="3">
    <source>
        <dbReference type="Pfam" id="PF00535"/>
    </source>
</evidence>
<evidence type="ECO:0000256" key="2">
    <source>
        <dbReference type="ARBA" id="ARBA00022679"/>
    </source>
</evidence>
<dbReference type="RefSeq" id="WP_035452917.1">
    <property type="nucleotide sequence ID" value="NZ_AZGA01000005.1"/>
</dbReference>
<dbReference type="EMBL" id="AZGA01000005">
    <property type="protein sequence ID" value="KRM36290.1"/>
    <property type="molecule type" value="Genomic_DNA"/>
</dbReference>
<gene>
    <name evidence="4" type="ORF">FC83_GL003043</name>
</gene>